<dbReference type="Gene3D" id="3.40.50.1240">
    <property type="entry name" value="Phosphoglycerate mutase-like"/>
    <property type="match status" value="1"/>
</dbReference>
<proteinExistence type="predicted"/>
<reference evidence="3" key="2">
    <citation type="submission" date="2020-09" db="EMBL/GenBank/DDBJ databases">
        <authorList>
            <person name="Sun Q."/>
            <person name="Zhou Y."/>
        </authorList>
    </citation>
    <scope>NUCLEOTIDE SEQUENCE</scope>
    <source>
        <strain evidence="3">CGMCC 1.16548</strain>
    </source>
</reference>
<dbReference type="RefSeq" id="WP_191281628.1">
    <property type="nucleotide sequence ID" value="NZ_BNAI01000001.1"/>
</dbReference>
<dbReference type="SUPFAM" id="SSF53254">
    <property type="entry name" value="Phosphoglycerate mutase-like"/>
    <property type="match status" value="1"/>
</dbReference>
<sequence>MLIAFIRHGQTDWNREGLLQGSSDIPLNDTGREQAHDAFMTLRSRPWDVVVSSPLQRARETAQIIADGLDIPLGRAYPELIERDYGPLEGTSAAAAIERWPAREYPGAESLESVARRGEAALAAIVADIRDGAVLVVCHGTIIRYTLARLAGRPVPGIDNGSISMLRFEDGAWQVATVNGIPLEEIPIEHAARQPSREGEAPVSRS</sequence>
<evidence type="ECO:0000313" key="4">
    <source>
        <dbReference type="Proteomes" id="UP000617531"/>
    </source>
</evidence>
<comment type="caution">
    <text evidence="3">The sequence shown here is derived from an EMBL/GenBank/DDBJ whole genome shotgun (WGS) entry which is preliminary data.</text>
</comment>
<dbReference type="PANTHER" id="PTHR48100">
    <property type="entry name" value="BROAD-SPECIFICITY PHOSPHATASE YOR283W-RELATED"/>
    <property type="match status" value="1"/>
</dbReference>
<dbReference type="InterPro" id="IPR013078">
    <property type="entry name" value="His_Pase_superF_clade-1"/>
</dbReference>
<dbReference type="CDD" id="cd07067">
    <property type="entry name" value="HP_PGM_like"/>
    <property type="match status" value="1"/>
</dbReference>
<evidence type="ECO:0000256" key="1">
    <source>
        <dbReference type="PIRSR" id="PIRSR613078-1"/>
    </source>
</evidence>
<dbReference type="AlphaFoldDB" id="A0A8J3GN50"/>
<dbReference type="EMBL" id="BNAI01000001">
    <property type="protein sequence ID" value="GHF05980.1"/>
    <property type="molecule type" value="Genomic_DNA"/>
</dbReference>
<dbReference type="Pfam" id="PF00300">
    <property type="entry name" value="His_Phos_1"/>
    <property type="match status" value="1"/>
</dbReference>
<reference evidence="3" key="1">
    <citation type="journal article" date="2014" name="Int. J. Syst. Evol. Microbiol.">
        <title>Complete genome sequence of Corynebacterium casei LMG S-19264T (=DSM 44701T), isolated from a smear-ripened cheese.</title>
        <authorList>
            <consortium name="US DOE Joint Genome Institute (JGI-PGF)"/>
            <person name="Walter F."/>
            <person name="Albersmeier A."/>
            <person name="Kalinowski J."/>
            <person name="Ruckert C."/>
        </authorList>
    </citation>
    <scope>NUCLEOTIDE SEQUENCE</scope>
    <source>
        <strain evidence="3">CGMCC 1.16548</strain>
    </source>
</reference>
<protein>
    <submittedName>
        <fullName evidence="3">Fructose 1,6-bisphosphatase</fullName>
    </submittedName>
</protein>
<gene>
    <name evidence="3" type="ORF">GCM10011600_03200</name>
</gene>
<feature type="binding site" evidence="2">
    <location>
        <begin position="82"/>
        <end position="85"/>
    </location>
    <ligand>
        <name>substrate</name>
    </ligand>
</feature>
<name>A0A8J3GN50_9MICO</name>
<accession>A0A8J3GN50</accession>
<feature type="active site" description="Proton donor/acceptor" evidence="1">
    <location>
        <position position="82"/>
    </location>
</feature>
<feature type="binding site" evidence="2">
    <location>
        <begin position="7"/>
        <end position="14"/>
    </location>
    <ligand>
        <name>substrate</name>
    </ligand>
</feature>
<dbReference type="InterPro" id="IPR029033">
    <property type="entry name" value="His_PPase_superfam"/>
</dbReference>
<feature type="active site" description="Tele-phosphohistidine intermediate" evidence="1">
    <location>
        <position position="8"/>
    </location>
</feature>
<dbReference type="SMART" id="SM00855">
    <property type="entry name" value="PGAM"/>
    <property type="match status" value="1"/>
</dbReference>
<organism evidence="3 4">
    <name type="scientific">Pseudolysinimonas yzui</name>
    <dbReference type="NCBI Taxonomy" id="2708254"/>
    <lineage>
        <taxon>Bacteria</taxon>
        <taxon>Bacillati</taxon>
        <taxon>Actinomycetota</taxon>
        <taxon>Actinomycetes</taxon>
        <taxon>Micrococcales</taxon>
        <taxon>Microbacteriaceae</taxon>
        <taxon>Pseudolysinimonas</taxon>
    </lineage>
</organism>
<keyword evidence="4" id="KW-1185">Reference proteome</keyword>
<evidence type="ECO:0000256" key="2">
    <source>
        <dbReference type="PIRSR" id="PIRSR613078-2"/>
    </source>
</evidence>
<dbReference type="Proteomes" id="UP000617531">
    <property type="component" value="Unassembled WGS sequence"/>
</dbReference>
<dbReference type="GO" id="GO:0016791">
    <property type="term" value="F:phosphatase activity"/>
    <property type="evidence" value="ECO:0007669"/>
    <property type="project" value="TreeGrafter"/>
</dbReference>
<evidence type="ECO:0000313" key="3">
    <source>
        <dbReference type="EMBL" id="GHF05980.1"/>
    </source>
</evidence>
<feature type="binding site" evidence="2">
    <location>
        <position position="57"/>
    </location>
    <ligand>
        <name>substrate</name>
    </ligand>
</feature>
<dbReference type="InterPro" id="IPR050275">
    <property type="entry name" value="PGM_Phosphatase"/>
</dbReference>